<dbReference type="Proteomes" id="UP000247973">
    <property type="component" value="Unassembled WGS sequence"/>
</dbReference>
<keyword evidence="2" id="KW-0564">Palmitate</keyword>
<dbReference type="GO" id="GO:0015562">
    <property type="term" value="F:efflux transmembrane transporter activity"/>
    <property type="evidence" value="ECO:0007669"/>
    <property type="project" value="InterPro"/>
</dbReference>
<organism evidence="3 4">
    <name type="scientific">Dysgonomonas alginatilytica</name>
    <dbReference type="NCBI Taxonomy" id="1605892"/>
    <lineage>
        <taxon>Bacteria</taxon>
        <taxon>Pseudomonadati</taxon>
        <taxon>Bacteroidota</taxon>
        <taxon>Bacteroidia</taxon>
        <taxon>Bacteroidales</taxon>
        <taxon>Dysgonomonadaceae</taxon>
        <taxon>Dysgonomonas</taxon>
    </lineage>
</organism>
<dbReference type="InterPro" id="IPR003423">
    <property type="entry name" value="OMP_efflux"/>
</dbReference>
<accession>A0A2V3PUL8</accession>
<dbReference type="InterPro" id="IPR010131">
    <property type="entry name" value="MdtP/NodT-like"/>
</dbReference>
<comment type="caution">
    <text evidence="3">The sequence shown here is derived from an EMBL/GenBank/DDBJ whole genome shotgun (WGS) entry which is preliminary data.</text>
</comment>
<keyword evidence="2" id="KW-0812">Transmembrane</keyword>
<evidence type="ECO:0000313" key="3">
    <source>
        <dbReference type="EMBL" id="PXV67984.1"/>
    </source>
</evidence>
<dbReference type="NCBIfam" id="TIGR01845">
    <property type="entry name" value="outer_NodT"/>
    <property type="match status" value="1"/>
</dbReference>
<comment type="subcellular location">
    <subcellularLocation>
        <location evidence="2">Cell membrane</location>
        <topology evidence="2">Lipid-anchor</topology>
    </subcellularLocation>
</comment>
<proteinExistence type="inferred from homology"/>
<evidence type="ECO:0000256" key="1">
    <source>
        <dbReference type="ARBA" id="ARBA00007613"/>
    </source>
</evidence>
<protein>
    <submittedName>
        <fullName evidence="3">Multidrug efflux system outer membrane protein</fullName>
    </submittedName>
</protein>
<keyword evidence="4" id="KW-1185">Reference proteome</keyword>
<dbReference type="Pfam" id="PF02321">
    <property type="entry name" value="OEP"/>
    <property type="match status" value="2"/>
</dbReference>
<dbReference type="SUPFAM" id="SSF56954">
    <property type="entry name" value="Outer membrane efflux proteins (OEP)"/>
    <property type="match status" value="1"/>
</dbReference>
<dbReference type="PROSITE" id="PS51257">
    <property type="entry name" value="PROKAR_LIPOPROTEIN"/>
    <property type="match status" value="1"/>
</dbReference>
<dbReference type="Gene3D" id="2.20.200.10">
    <property type="entry name" value="Outer membrane efflux proteins (OEP)"/>
    <property type="match status" value="1"/>
</dbReference>
<name>A0A2V3PUL8_9BACT</name>
<reference evidence="3 4" key="1">
    <citation type="submission" date="2018-03" db="EMBL/GenBank/DDBJ databases">
        <title>Genomic Encyclopedia of Archaeal and Bacterial Type Strains, Phase II (KMG-II): from individual species to whole genera.</title>
        <authorList>
            <person name="Goeker M."/>
        </authorList>
    </citation>
    <scope>NUCLEOTIDE SEQUENCE [LARGE SCALE GENOMIC DNA]</scope>
    <source>
        <strain evidence="3 4">DSM 100214</strain>
    </source>
</reference>
<gene>
    <name evidence="3" type="ORF">CLV62_10214</name>
</gene>
<dbReference type="RefSeq" id="WP_110309279.1">
    <property type="nucleotide sequence ID" value="NZ_QICL01000002.1"/>
</dbReference>
<sequence>MSKLKYICSVLVLCNVIFFSCKIGSKYQRPVMDGMPHSFEAKGLEEGEAADIGWSTLYKDSVLQNMITKALDHNRDVLIATARINEMIANKRISFANIFPEIGIDGVAQKEHLNYGGNNPKYTPEIHTNLTFGWEVDIWGKLRWANDAAIASYMQSVEAQQALRLTIIAEVAQSYFKLRALDRELEIVKQTLEALQESAHFAKLRHEGGLTSEMPYRQSLVEVARTEPLIPSLENEIKLMENNMSVLLGEFPSGIPRSNTDISTHSILPGLPVDVPSSLLERRPDVIQAEQKLIEANAKVGVALTSILPSLNLTGRLGAENSELTDFLKSPAWFIGSSLAGPIFNMGKNKAIHQAAKAAYQQEVYSYEKTILSVFMEVNNAINTYQKTQEVRKSRETLYSSVRSYQKLARLQYVNGIVSYMDVLDAQRQLFDAEITLNNAILDELTSTVQLYKALGGGLVK</sequence>
<evidence type="ECO:0000256" key="2">
    <source>
        <dbReference type="RuleBase" id="RU362097"/>
    </source>
</evidence>
<dbReference type="EMBL" id="QICL01000002">
    <property type="protein sequence ID" value="PXV67984.1"/>
    <property type="molecule type" value="Genomic_DNA"/>
</dbReference>
<dbReference type="GO" id="GO:0005886">
    <property type="term" value="C:plasma membrane"/>
    <property type="evidence" value="ECO:0007669"/>
    <property type="project" value="UniProtKB-SubCell"/>
</dbReference>
<dbReference type="Gene3D" id="1.20.1600.10">
    <property type="entry name" value="Outer membrane efflux proteins (OEP)"/>
    <property type="match status" value="1"/>
</dbReference>
<dbReference type="AlphaFoldDB" id="A0A2V3PUL8"/>
<dbReference type="OrthoDB" id="9770517at2"/>
<keyword evidence="2" id="KW-0449">Lipoprotein</keyword>
<comment type="similarity">
    <text evidence="1 2">Belongs to the outer membrane factor (OMF) (TC 1.B.17) family.</text>
</comment>
<evidence type="ECO:0000313" key="4">
    <source>
        <dbReference type="Proteomes" id="UP000247973"/>
    </source>
</evidence>
<keyword evidence="2" id="KW-0472">Membrane</keyword>
<keyword evidence="2" id="KW-1134">Transmembrane beta strand</keyword>
<dbReference type="PANTHER" id="PTHR30203">
    <property type="entry name" value="OUTER MEMBRANE CATION EFFLUX PROTEIN"/>
    <property type="match status" value="1"/>
</dbReference>
<dbReference type="PANTHER" id="PTHR30203:SF33">
    <property type="entry name" value="BLR4455 PROTEIN"/>
    <property type="match status" value="1"/>
</dbReference>